<gene>
    <name evidence="6" type="ORF">BOKJ2_LOCUS4999</name>
</gene>
<dbReference type="GO" id="GO:0000139">
    <property type="term" value="C:Golgi membrane"/>
    <property type="evidence" value="ECO:0007669"/>
    <property type="project" value="TreeGrafter"/>
</dbReference>
<comment type="subcellular location">
    <subcellularLocation>
        <location evidence="1">Membrane</location>
    </subcellularLocation>
</comment>
<dbReference type="SUPFAM" id="SSF50978">
    <property type="entry name" value="WD40 repeat-like"/>
    <property type="match status" value="1"/>
</dbReference>
<dbReference type="EMBL" id="CAJFCW020000002">
    <property type="protein sequence ID" value="CAG9099583.1"/>
    <property type="molecule type" value="Genomic_DNA"/>
</dbReference>
<feature type="domain" description="RIC1 C-terminal alpha solenoid region" evidence="5">
    <location>
        <begin position="753"/>
        <end position="913"/>
    </location>
</feature>
<dbReference type="PANTHER" id="PTHR22746:SF10">
    <property type="entry name" value="GUANINE NUCLEOTIDE EXCHANGE FACTOR SUBUNIT RIC1"/>
    <property type="match status" value="1"/>
</dbReference>
<dbReference type="AlphaFoldDB" id="A0A811KCW2"/>
<accession>A0A811KCW2</accession>
<reference evidence="6" key="1">
    <citation type="submission" date="2020-09" db="EMBL/GenBank/DDBJ databases">
        <authorList>
            <person name="Kikuchi T."/>
        </authorList>
    </citation>
    <scope>NUCLEOTIDE SEQUENCE</scope>
    <source>
        <strain evidence="6">SH1</strain>
    </source>
</reference>
<dbReference type="GO" id="GO:0006886">
    <property type="term" value="P:intracellular protein transport"/>
    <property type="evidence" value="ECO:0007669"/>
    <property type="project" value="InterPro"/>
</dbReference>
<dbReference type="GO" id="GO:0034066">
    <property type="term" value="C:Ric1-Rgp1 guanyl-nucleotide exchange factor complex"/>
    <property type="evidence" value="ECO:0007669"/>
    <property type="project" value="InterPro"/>
</dbReference>
<comment type="caution">
    <text evidence="6">The sequence shown here is derived from an EMBL/GenBank/DDBJ whole genome shotgun (WGS) entry which is preliminary data.</text>
</comment>
<dbReference type="GO" id="GO:0042147">
    <property type="term" value="P:retrograde transport, endosome to Golgi"/>
    <property type="evidence" value="ECO:0007669"/>
    <property type="project" value="TreeGrafter"/>
</dbReference>
<evidence type="ECO:0000313" key="7">
    <source>
        <dbReference type="Proteomes" id="UP000614601"/>
    </source>
</evidence>
<feature type="region of interest" description="Disordered" evidence="4">
    <location>
        <begin position="964"/>
        <end position="1012"/>
    </location>
</feature>
<proteinExistence type="predicted"/>
<name>A0A811KCW2_9BILA</name>
<evidence type="ECO:0000313" key="6">
    <source>
        <dbReference type="EMBL" id="CAD5213198.1"/>
    </source>
</evidence>
<evidence type="ECO:0000256" key="3">
    <source>
        <dbReference type="ARBA" id="ARBA00029879"/>
    </source>
</evidence>
<organism evidence="6 7">
    <name type="scientific">Bursaphelenchus okinawaensis</name>
    <dbReference type="NCBI Taxonomy" id="465554"/>
    <lineage>
        <taxon>Eukaryota</taxon>
        <taxon>Metazoa</taxon>
        <taxon>Ecdysozoa</taxon>
        <taxon>Nematoda</taxon>
        <taxon>Chromadorea</taxon>
        <taxon>Rhabditida</taxon>
        <taxon>Tylenchina</taxon>
        <taxon>Tylenchomorpha</taxon>
        <taxon>Aphelenchoidea</taxon>
        <taxon>Aphelenchoididae</taxon>
        <taxon>Bursaphelenchus</taxon>
    </lineage>
</organism>
<keyword evidence="2" id="KW-0472">Membrane</keyword>
<keyword evidence="7" id="KW-1185">Reference proteome</keyword>
<feature type="compositionally biased region" description="Pro residues" evidence="4">
    <location>
        <begin position="1002"/>
        <end position="1012"/>
    </location>
</feature>
<evidence type="ECO:0000259" key="5">
    <source>
        <dbReference type="Pfam" id="PF07064"/>
    </source>
</evidence>
<dbReference type="InterPro" id="IPR009771">
    <property type="entry name" value="RIC1_C"/>
</dbReference>
<dbReference type="PANTHER" id="PTHR22746">
    <property type="entry name" value="RAB6A-GEF COMPLEX PARTNER PROTEIN 1"/>
    <property type="match status" value="1"/>
</dbReference>
<evidence type="ECO:0000256" key="2">
    <source>
        <dbReference type="ARBA" id="ARBA00023136"/>
    </source>
</evidence>
<feature type="compositionally biased region" description="Polar residues" evidence="4">
    <location>
        <begin position="964"/>
        <end position="985"/>
    </location>
</feature>
<evidence type="ECO:0000256" key="1">
    <source>
        <dbReference type="ARBA" id="ARBA00004370"/>
    </source>
</evidence>
<sequence length="1280" mass="144772">MFLPDECTTELNLPLNDEAILQIVGNRERSLLAAVTSSNLYIFLPNPRLLLCTYRRQESEILERGKYKSLCWRQNSASVCLTTDSNCLYIYTVDISLENDCFNLEDENYEFRRTSSLLYYKGKRPIVNLTLAVIANLESEPSCITSIRDELFVCLHDGWVHRITWAGDFMKELSFHVRLIPFAYDQVSNKSEILKDSDIYIVDFVYSPLIGGICMLLSDGRPALLVSNSQQLDSESLTGIWVHGAKNVTSCSANHKFRLVYFGHENGEISAYSLDDTNGSLFQVFVQKLFVKNGTQFLESVGAVKQIECLNQGAVTGVIWEKRKTDSNCPPILAFFSPFGAQWWTSLEDVLAEEYHEQSYLCLEWGVEGHQLWLGLQKSVYVMNIVHSQQDSVDRIVLLGHDKVYLSPKRCYQTEASAPQYVWPTFTVPHDYISPNWPVRLVGFDSECAKIMVVVGTRGFCYYNFKTNKWRLFRKEAQEKSLFVTGGITVFEDFIIACACDKSQETENIYIFHHEDQLDLELAEKVRTGRVLLMNSKHNHLITLDVQCLITIFGMNSEPVSERNRLSLQRMAEIRINDLLPHPTCVVSVQLTSLNYYKDAAEFGFGMDALLVNVSGHLLMLCALNKPHPNSNDYNHFQLHQPMLIASNVERIWVQTAQQNIPHLNKALWINAGCRKMKVWLPLAGSGGQSTDSRQSFMSSRIMLPVETNTYVLSIDEDCLASGVESMALLPTLKHHANQYVHQLSRTSEVFMHKLLKQLLKRNLGTYALQIVSACRDLSYFGHILELLLHDVLEEEATSSEPIPEPLLPRVVAFVREFPEYLKIIVYCARKTELAIRNHLFTVSHHPRELFRLCLEEEQLETATSSLIVLQSLETAVASVEFATTLLDEALTKRKWKIARDIVRFLQSIDKKDLEDVPESPLGQKLASKQPNKSIFIADDNNEDFGIVFNSSNELKNSITNSIAPRSKPSIVSQPSFNATSSTNPPRLLLNRSGSINSQPLLPSPNTPPPLAEMPELISTQVSEILNHHAVGLLNNYGVRDLGSFSAHLGYDLTAFFKHPSSRFQAASDQFPLILMKLHAQFNWPYPMATELVVSNGHVPIVSPSPSSISIIDETSSISSEDITSSPNFVLTPKVNGELRHQKMTRRIATDFNRKVFEKLCEKSKAKGTKQSEDEICYIQKAIADADALEWTLFLAILRQDVSNLSKTLLRSTHNLNKMGRFLKIARPGVAALIEWAETSCSAYTPILEFFREYIEVSIESRKPNIEIAQGALQSLELSN</sequence>
<dbReference type="InterPro" id="IPR036322">
    <property type="entry name" value="WD40_repeat_dom_sf"/>
</dbReference>
<evidence type="ECO:0000256" key="4">
    <source>
        <dbReference type="SAM" id="MobiDB-lite"/>
    </source>
</evidence>
<dbReference type="Pfam" id="PF07064">
    <property type="entry name" value="RIC1"/>
    <property type="match status" value="1"/>
</dbReference>
<protein>
    <recommendedName>
        <fullName evidence="3">Protein RIC1 homolog</fullName>
    </recommendedName>
</protein>
<dbReference type="GO" id="GO:0005829">
    <property type="term" value="C:cytosol"/>
    <property type="evidence" value="ECO:0007669"/>
    <property type="project" value="TreeGrafter"/>
</dbReference>
<dbReference type="OrthoDB" id="67540at2759"/>
<dbReference type="InterPro" id="IPR040096">
    <property type="entry name" value="Ric1"/>
</dbReference>
<dbReference type="Proteomes" id="UP000614601">
    <property type="component" value="Unassembled WGS sequence"/>
</dbReference>
<dbReference type="Proteomes" id="UP000783686">
    <property type="component" value="Unassembled WGS sequence"/>
</dbReference>
<dbReference type="EMBL" id="CAJFDH010000002">
    <property type="protein sequence ID" value="CAD5213198.1"/>
    <property type="molecule type" value="Genomic_DNA"/>
</dbReference>
<dbReference type="Pfam" id="PF25440">
    <property type="entry name" value="Beta-prop_RIC1_2nd"/>
    <property type="match status" value="1"/>
</dbReference>